<keyword evidence="3" id="KW-1185">Reference proteome</keyword>
<proteinExistence type="predicted"/>
<accession>A0ABN9AFC1</accession>
<protein>
    <submittedName>
        <fullName evidence="2">Uncharacterized protein</fullName>
    </submittedName>
</protein>
<name>A0ABN9AFC1_9NEOB</name>
<gene>
    <name evidence="2" type="ORF">SPARVUS_LOCUS498822</name>
</gene>
<feature type="chain" id="PRO_5045280479" evidence="1">
    <location>
        <begin position="22"/>
        <end position="60"/>
    </location>
</feature>
<sequence length="60" mass="6606">MAYGLIRMLVWDTVVIRMLSAGMPYGGDLGAGMALIRTLVWCRGGQTIWKLGHCPRARGQ</sequence>
<evidence type="ECO:0000313" key="3">
    <source>
        <dbReference type="Proteomes" id="UP001162483"/>
    </source>
</evidence>
<organism evidence="2 3">
    <name type="scientific">Staurois parvus</name>
    <dbReference type="NCBI Taxonomy" id="386267"/>
    <lineage>
        <taxon>Eukaryota</taxon>
        <taxon>Metazoa</taxon>
        <taxon>Chordata</taxon>
        <taxon>Craniata</taxon>
        <taxon>Vertebrata</taxon>
        <taxon>Euteleostomi</taxon>
        <taxon>Amphibia</taxon>
        <taxon>Batrachia</taxon>
        <taxon>Anura</taxon>
        <taxon>Neobatrachia</taxon>
        <taxon>Ranoidea</taxon>
        <taxon>Ranidae</taxon>
        <taxon>Staurois</taxon>
    </lineage>
</organism>
<reference evidence="2" key="1">
    <citation type="submission" date="2023-05" db="EMBL/GenBank/DDBJ databases">
        <authorList>
            <person name="Stuckert A."/>
        </authorList>
    </citation>
    <scope>NUCLEOTIDE SEQUENCE</scope>
</reference>
<feature type="signal peptide" evidence="1">
    <location>
        <begin position="1"/>
        <end position="21"/>
    </location>
</feature>
<evidence type="ECO:0000256" key="1">
    <source>
        <dbReference type="SAM" id="SignalP"/>
    </source>
</evidence>
<keyword evidence="1" id="KW-0732">Signal</keyword>
<dbReference type="Proteomes" id="UP001162483">
    <property type="component" value="Unassembled WGS sequence"/>
</dbReference>
<evidence type="ECO:0000313" key="2">
    <source>
        <dbReference type="EMBL" id="CAI9533895.1"/>
    </source>
</evidence>
<dbReference type="EMBL" id="CATNWA010000162">
    <property type="protein sequence ID" value="CAI9533895.1"/>
    <property type="molecule type" value="Genomic_DNA"/>
</dbReference>
<comment type="caution">
    <text evidence="2">The sequence shown here is derived from an EMBL/GenBank/DDBJ whole genome shotgun (WGS) entry which is preliminary data.</text>
</comment>